<reference evidence="2 3" key="1">
    <citation type="submission" date="2020-01" db="EMBL/GenBank/DDBJ databases">
        <title>Genome sequence of Desulfovibrio aerotolerans DSM 16695(T).</title>
        <authorList>
            <person name="Karnachuk O."/>
            <person name="Avakyan M."/>
            <person name="Mardanov A."/>
            <person name="Kadnikov V."/>
            <person name="Ravin N."/>
        </authorList>
    </citation>
    <scope>NUCLEOTIDE SEQUENCE [LARGE SCALE GENOMIC DNA]</scope>
    <source>
        <strain evidence="2 3">DSM 16695</strain>
    </source>
</reference>
<dbReference type="Pfam" id="PF00565">
    <property type="entry name" value="SNase"/>
    <property type="match status" value="1"/>
</dbReference>
<dbReference type="InterPro" id="IPR035437">
    <property type="entry name" value="SNase_OB-fold_sf"/>
</dbReference>
<dbReference type="AlphaFoldDB" id="A0A7C9IKL4"/>
<feature type="domain" description="TNase-like" evidence="1">
    <location>
        <begin position="23"/>
        <end position="113"/>
    </location>
</feature>
<proteinExistence type="predicted"/>
<keyword evidence="3" id="KW-1185">Reference proteome</keyword>
<dbReference type="Proteomes" id="UP000482487">
    <property type="component" value="Unassembled WGS sequence"/>
</dbReference>
<dbReference type="EMBL" id="WVUD01000006">
    <property type="protein sequence ID" value="MYL82544.1"/>
    <property type="molecule type" value="Genomic_DNA"/>
</dbReference>
<organism evidence="2 3">
    <name type="scientific">Solidesulfovibrio aerotolerans</name>
    <dbReference type="NCBI Taxonomy" id="295255"/>
    <lineage>
        <taxon>Bacteria</taxon>
        <taxon>Pseudomonadati</taxon>
        <taxon>Thermodesulfobacteriota</taxon>
        <taxon>Desulfovibrionia</taxon>
        <taxon>Desulfovibrionales</taxon>
        <taxon>Desulfovibrionaceae</taxon>
        <taxon>Solidesulfovibrio</taxon>
    </lineage>
</organism>
<sequence>MAKSDGQVERVRLFAIGVPAAGQAAADAAQRRTASWCRQWGDVAEVRPMGHDREGRVVARVLVGREDVAEVLTKACLAIVDMRRCREQFTPECVSWNAWELQCRDEKKGLWAQ</sequence>
<evidence type="ECO:0000313" key="2">
    <source>
        <dbReference type="EMBL" id="MYL82544.1"/>
    </source>
</evidence>
<dbReference type="Gene3D" id="2.40.50.90">
    <property type="match status" value="1"/>
</dbReference>
<dbReference type="SUPFAM" id="SSF50199">
    <property type="entry name" value="Staphylococcal nuclease"/>
    <property type="match status" value="1"/>
</dbReference>
<gene>
    <name evidence="2" type="ORF">GTA51_05255</name>
</gene>
<comment type="caution">
    <text evidence="2">The sequence shown here is derived from an EMBL/GenBank/DDBJ whole genome shotgun (WGS) entry which is preliminary data.</text>
</comment>
<evidence type="ECO:0000259" key="1">
    <source>
        <dbReference type="Pfam" id="PF00565"/>
    </source>
</evidence>
<name>A0A7C9IKL4_9BACT</name>
<accession>A0A7C9IKL4</accession>
<evidence type="ECO:0000313" key="3">
    <source>
        <dbReference type="Proteomes" id="UP000482487"/>
    </source>
</evidence>
<dbReference type="InterPro" id="IPR016071">
    <property type="entry name" value="Staphylococal_nuclease_OB-fold"/>
</dbReference>
<dbReference type="OrthoDB" id="5453868at2"/>
<protein>
    <recommendedName>
        <fullName evidence="1">TNase-like domain-containing protein</fullName>
    </recommendedName>
</protein>